<dbReference type="Proteomes" id="UP001196413">
    <property type="component" value="Unassembled WGS sequence"/>
</dbReference>
<sequence length="90" mass="9867">MAIKEKKLPILDPTLKVIEDPASEISIEAPILTGSSVIDDTVPLHEVGDVIKELVAQIAVKELQTKSSRSRRGGYIYPHECVRKGRSMGN</sequence>
<dbReference type="EMBL" id="JAHQIW010002124">
    <property type="protein sequence ID" value="KAJ1354586.1"/>
    <property type="molecule type" value="Genomic_DNA"/>
</dbReference>
<proteinExistence type="predicted"/>
<gene>
    <name evidence="1" type="ORF">KIN20_011573</name>
</gene>
<reference evidence="1" key="1">
    <citation type="submission" date="2021-06" db="EMBL/GenBank/DDBJ databases">
        <title>Parelaphostrongylus tenuis whole genome reference sequence.</title>
        <authorList>
            <person name="Garwood T.J."/>
            <person name="Larsen P.A."/>
            <person name="Fountain-Jones N.M."/>
            <person name="Garbe J.R."/>
            <person name="Macchietto M.G."/>
            <person name="Kania S.A."/>
            <person name="Gerhold R.W."/>
            <person name="Richards J.E."/>
            <person name="Wolf T.M."/>
        </authorList>
    </citation>
    <scope>NUCLEOTIDE SEQUENCE</scope>
    <source>
        <strain evidence="1">MNPRO001-30</strain>
        <tissue evidence="1">Meninges</tissue>
    </source>
</reference>
<organism evidence="1 2">
    <name type="scientific">Parelaphostrongylus tenuis</name>
    <name type="common">Meningeal worm</name>
    <dbReference type="NCBI Taxonomy" id="148309"/>
    <lineage>
        <taxon>Eukaryota</taxon>
        <taxon>Metazoa</taxon>
        <taxon>Ecdysozoa</taxon>
        <taxon>Nematoda</taxon>
        <taxon>Chromadorea</taxon>
        <taxon>Rhabditida</taxon>
        <taxon>Rhabditina</taxon>
        <taxon>Rhabditomorpha</taxon>
        <taxon>Strongyloidea</taxon>
        <taxon>Metastrongylidae</taxon>
        <taxon>Parelaphostrongylus</taxon>
    </lineage>
</organism>
<comment type="caution">
    <text evidence="1">The sequence shown here is derived from an EMBL/GenBank/DDBJ whole genome shotgun (WGS) entry which is preliminary data.</text>
</comment>
<accession>A0AAD5MV86</accession>
<keyword evidence="2" id="KW-1185">Reference proteome</keyword>
<evidence type="ECO:0000313" key="1">
    <source>
        <dbReference type="EMBL" id="KAJ1354586.1"/>
    </source>
</evidence>
<evidence type="ECO:0000313" key="2">
    <source>
        <dbReference type="Proteomes" id="UP001196413"/>
    </source>
</evidence>
<dbReference type="AlphaFoldDB" id="A0AAD5MV86"/>
<protein>
    <submittedName>
        <fullName evidence="1">Uncharacterized protein</fullName>
    </submittedName>
</protein>
<name>A0AAD5MV86_PARTN</name>